<dbReference type="PROSITE" id="PS50011">
    <property type="entry name" value="PROTEIN_KINASE_DOM"/>
    <property type="match status" value="1"/>
</dbReference>
<dbReference type="Proteomes" id="UP000054279">
    <property type="component" value="Unassembled WGS sequence"/>
</dbReference>
<evidence type="ECO:0000313" key="12">
    <source>
        <dbReference type="EMBL" id="KIJ33395.1"/>
    </source>
</evidence>
<dbReference type="AlphaFoldDB" id="A0A0C9V7M3"/>
<comment type="catalytic activity">
    <reaction evidence="8">
        <text>L-seryl-[protein] + ATP = O-phospho-L-seryl-[protein] + ADP + H(+)</text>
        <dbReference type="Rhea" id="RHEA:17989"/>
        <dbReference type="Rhea" id="RHEA-COMP:9863"/>
        <dbReference type="Rhea" id="RHEA-COMP:11604"/>
        <dbReference type="ChEBI" id="CHEBI:15378"/>
        <dbReference type="ChEBI" id="CHEBI:29999"/>
        <dbReference type="ChEBI" id="CHEBI:30616"/>
        <dbReference type="ChEBI" id="CHEBI:83421"/>
        <dbReference type="ChEBI" id="CHEBI:456216"/>
        <dbReference type="EC" id="2.7.11.1"/>
    </reaction>
</comment>
<evidence type="ECO:0000259" key="11">
    <source>
        <dbReference type="PROSITE" id="PS50011"/>
    </source>
</evidence>
<dbReference type="GO" id="GO:0000245">
    <property type="term" value="P:spliceosomal complex assembly"/>
    <property type="evidence" value="ECO:0007669"/>
    <property type="project" value="TreeGrafter"/>
</dbReference>
<keyword evidence="6 9" id="KW-0067">ATP-binding</keyword>
<keyword evidence="3" id="KW-0808">Transferase</keyword>
<dbReference type="EMBL" id="KN837213">
    <property type="protein sequence ID" value="KIJ33395.1"/>
    <property type="molecule type" value="Genomic_DNA"/>
</dbReference>
<dbReference type="HOGENOM" id="CLU_000288_81_13_1"/>
<dbReference type="PROSITE" id="PS00108">
    <property type="entry name" value="PROTEIN_KINASE_ST"/>
    <property type="match status" value="1"/>
</dbReference>
<name>A0A0C9V7M3_SPHS4</name>
<evidence type="ECO:0000256" key="2">
    <source>
        <dbReference type="ARBA" id="ARBA00022527"/>
    </source>
</evidence>
<keyword evidence="2 10" id="KW-0723">Serine/threonine-protein kinase</keyword>
<feature type="domain" description="Protein kinase" evidence="11">
    <location>
        <begin position="66"/>
        <end position="456"/>
    </location>
</feature>
<dbReference type="OrthoDB" id="5979581at2759"/>
<dbReference type="GO" id="GO:0050684">
    <property type="term" value="P:regulation of mRNA processing"/>
    <property type="evidence" value="ECO:0007669"/>
    <property type="project" value="TreeGrafter"/>
</dbReference>
<feature type="binding site" evidence="9">
    <location>
        <position position="101"/>
    </location>
    <ligand>
        <name>ATP</name>
        <dbReference type="ChEBI" id="CHEBI:30616"/>
    </ligand>
</feature>
<dbReference type="InterPro" id="IPR051334">
    <property type="entry name" value="SRPK"/>
</dbReference>
<accession>A0A0C9V7M3</accession>
<evidence type="ECO:0000256" key="9">
    <source>
        <dbReference type="PROSITE-ProRule" id="PRU10141"/>
    </source>
</evidence>
<keyword evidence="13" id="KW-1185">Reference proteome</keyword>
<evidence type="ECO:0000313" key="13">
    <source>
        <dbReference type="Proteomes" id="UP000054279"/>
    </source>
</evidence>
<evidence type="ECO:0000256" key="4">
    <source>
        <dbReference type="ARBA" id="ARBA00022741"/>
    </source>
</evidence>
<keyword evidence="4 9" id="KW-0547">Nucleotide-binding</keyword>
<evidence type="ECO:0000256" key="10">
    <source>
        <dbReference type="RuleBase" id="RU000304"/>
    </source>
</evidence>
<evidence type="ECO:0000256" key="7">
    <source>
        <dbReference type="ARBA" id="ARBA00047899"/>
    </source>
</evidence>
<dbReference type="Pfam" id="PF00069">
    <property type="entry name" value="Pkinase"/>
    <property type="match status" value="1"/>
</dbReference>
<dbReference type="GO" id="GO:0004674">
    <property type="term" value="F:protein serine/threonine kinase activity"/>
    <property type="evidence" value="ECO:0007669"/>
    <property type="project" value="UniProtKB-KW"/>
</dbReference>
<protein>
    <recommendedName>
        <fullName evidence="1">non-specific serine/threonine protein kinase</fullName>
        <ecNumber evidence="1">2.7.11.1</ecNumber>
    </recommendedName>
</protein>
<dbReference type="SMART" id="SM00220">
    <property type="entry name" value="S_TKc"/>
    <property type="match status" value="1"/>
</dbReference>
<comment type="similarity">
    <text evidence="10">Belongs to the protein kinase superfamily.</text>
</comment>
<dbReference type="PANTHER" id="PTHR47634">
    <property type="entry name" value="PROTEIN KINASE DOMAIN-CONTAINING PROTEIN-RELATED"/>
    <property type="match status" value="1"/>
</dbReference>
<dbReference type="PANTHER" id="PTHR47634:SF9">
    <property type="entry name" value="PROTEIN KINASE DOMAIN-CONTAINING PROTEIN-RELATED"/>
    <property type="match status" value="1"/>
</dbReference>
<sequence>MIDLHFERAHPPHTSTHFRVQNNTPMGTLDTETLTFPEEPVGIPASEGFGYLEVDIGDTIGPEMRYRIVRKLGFGRSSTVWMAYDNGSTQESTARKYVVIKILTAFATRMSEQGSMLEKTISAQLANPLHLRGEPRVPARPSRRRVYCLFPYGSFVQTNPVTSENHLCFLLNPAGPNLNAIRHRFPEAKIPLPLVKRIVTDTVAALYYLHRTADVVHTDLKADNILLESTLTDAEIADIIRSDPPQHYPVMKVLGRDIKPVISQSLSFPIDKGKFMLADYSHAQMPAFNILTPRITNYISPEPLRAPETVLGINWGEGVDIWALGCLIFQLITGKQLFRPTEDPSKRWSKDEDHLLQMLQITGQRFSDSSIMSVKLKRYLALTGPDDFYPHFLFDSFFPDYRHISMIDRLRQEVNIIPGSESDQELQKATDFIEGCLHLDKDQRYGVVRLLYHDWIRKK</sequence>
<evidence type="ECO:0000256" key="1">
    <source>
        <dbReference type="ARBA" id="ARBA00012513"/>
    </source>
</evidence>
<dbReference type="InterPro" id="IPR000719">
    <property type="entry name" value="Prot_kinase_dom"/>
</dbReference>
<dbReference type="Gene3D" id="3.30.200.20">
    <property type="entry name" value="Phosphorylase Kinase, domain 1"/>
    <property type="match status" value="1"/>
</dbReference>
<gene>
    <name evidence="12" type="ORF">M422DRAFT_35508</name>
</gene>
<comment type="catalytic activity">
    <reaction evidence="7">
        <text>L-threonyl-[protein] + ATP = O-phospho-L-threonyl-[protein] + ADP + H(+)</text>
        <dbReference type="Rhea" id="RHEA:46608"/>
        <dbReference type="Rhea" id="RHEA-COMP:11060"/>
        <dbReference type="Rhea" id="RHEA-COMP:11605"/>
        <dbReference type="ChEBI" id="CHEBI:15378"/>
        <dbReference type="ChEBI" id="CHEBI:30013"/>
        <dbReference type="ChEBI" id="CHEBI:30616"/>
        <dbReference type="ChEBI" id="CHEBI:61977"/>
        <dbReference type="ChEBI" id="CHEBI:456216"/>
        <dbReference type="EC" id="2.7.11.1"/>
    </reaction>
</comment>
<evidence type="ECO:0000256" key="8">
    <source>
        <dbReference type="ARBA" id="ARBA00048679"/>
    </source>
</evidence>
<keyword evidence="5" id="KW-0418">Kinase</keyword>
<dbReference type="PROSITE" id="PS00107">
    <property type="entry name" value="PROTEIN_KINASE_ATP"/>
    <property type="match status" value="1"/>
</dbReference>
<reference evidence="12 13" key="1">
    <citation type="submission" date="2014-06" db="EMBL/GenBank/DDBJ databases">
        <title>Evolutionary Origins and Diversification of the Mycorrhizal Mutualists.</title>
        <authorList>
            <consortium name="DOE Joint Genome Institute"/>
            <consortium name="Mycorrhizal Genomics Consortium"/>
            <person name="Kohler A."/>
            <person name="Kuo A."/>
            <person name="Nagy L.G."/>
            <person name="Floudas D."/>
            <person name="Copeland A."/>
            <person name="Barry K.W."/>
            <person name="Cichocki N."/>
            <person name="Veneault-Fourrey C."/>
            <person name="LaButti K."/>
            <person name="Lindquist E.A."/>
            <person name="Lipzen A."/>
            <person name="Lundell T."/>
            <person name="Morin E."/>
            <person name="Murat C."/>
            <person name="Riley R."/>
            <person name="Ohm R."/>
            <person name="Sun H."/>
            <person name="Tunlid A."/>
            <person name="Henrissat B."/>
            <person name="Grigoriev I.V."/>
            <person name="Hibbett D.S."/>
            <person name="Martin F."/>
        </authorList>
    </citation>
    <scope>NUCLEOTIDE SEQUENCE [LARGE SCALE GENOMIC DNA]</scope>
    <source>
        <strain evidence="12 13">SS14</strain>
    </source>
</reference>
<dbReference type="InterPro" id="IPR011009">
    <property type="entry name" value="Kinase-like_dom_sf"/>
</dbReference>
<dbReference type="InterPro" id="IPR017441">
    <property type="entry name" value="Protein_kinase_ATP_BS"/>
</dbReference>
<organism evidence="12 13">
    <name type="scientific">Sphaerobolus stellatus (strain SS14)</name>
    <dbReference type="NCBI Taxonomy" id="990650"/>
    <lineage>
        <taxon>Eukaryota</taxon>
        <taxon>Fungi</taxon>
        <taxon>Dikarya</taxon>
        <taxon>Basidiomycota</taxon>
        <taxon>Agaricomycotina</taxon>
        <taxon>Agaricomycetes</taxon>
        <taxon>Phallomycetidae</taxon>
        <taxon>Geastrales</taxon>
        <taxon>Sphaerobolaceae</taxon>
        <taxon>Sphaerobolus</taxon>
    </lineage>
</organism>
<dbReference type="Gene3D" id="1.10.510.10">
    <property type="entry name" value="Transferase(Phosphotransferase) domain 1"/>
    <property type="match status" value="1"/>
</dbReference>
<evidence type="ECO:0000256" key="5">
    <source>
        <dbReference type="ARBA" id="ARBA00022777"/>
    </source>
</evidence>
<dbReference type="EC" id="2.7.11.1" evidence="1"/>
<evidence type="ECO:0000256" key="3">
    <source>
        <dbReference type="ARBA" id="ARBA00022679"/>
    </source>
</evidence>
<evidence type="ECO:0000256" key="6">
    <source>
        <dbReference type="ARBA" id="ARBA00022840"/>
    </source>
</evidence>
<dbReference type="SUPFAM" id="SSF56112">
    <property type="entry name" value="Protein kinase-like (PK-like)"/>
    <property type="match status" value="1"/>
</dbReference>
<dbReference type="InterPro" id="IPR008271">
    <property type="entry name" value="Ser/Thr_kinase_AS"/>
</dbReference>
<dbReference type="GO" id="GO:0005524">
    <property type="term" value="F:ATP binding"/>
    <property type="evidence" value="ECO:0007669"/>
    <property type="project" value="UniProtKB-UniRule"/>
</dbReference>
<proteinExistence type="inferred from homology"/>